<keyword evidence="8" id="KW-1185">Reference proteome</keyword>
<reference evidence="8" key="1">
    <citation type="submission" date="2016-05" db="EMBL/GenBank/DDBJ databases">
        <title>Comparative genomics of biotechnologically important yeasts.</title>
        <authorList>
            <consortium name="DOE Joint Genome Institute"/>
            <person name="Riley R."/>
            <person name="Haridas S."/>
            <person name="Wolfe K.H."/>
            <person name="Lopes M.R."/>
            <person name="Hittinger C.T."/>
            <person name="Goker M."/>
            <person name="Salamov A."/>
            <person name="Wisecaver J."/>
            <person name="Long T.M."/>
            <person name="Aerts A.L."/>
            <person name="Barry K."/>
            <person name="Choi C."/>
            <person name="Clum A."/>
            <person name="Coughlan A.Y."/>
            <person name="Deshpande S."/>
            <person name="Douglass A.P."/>
            <person name="Hanson S.J."/>
            <person name="Klenk H.-P."/>
            <person name="Labutti K."/>
            <person name="Lapidus A."/>
            <person name="Lindquist E."/>
            <person name="Lipzen A."/>
            <person name="Meier-Kolthoff J.P."/>
            <person name="Ohm R.A."/>
            <person name="Otillar R.P."/>
            <person name="Pangilinan J."/>
            <person name="Peng Y."/>
            <person name="Rokas A."/>
            <person name="Rosa C.A."/>
            <person name="Scheuner C."/>
            <person name="Sibirny A.A."/>
            <person name="Slot J.C."/>
            <person name="Stielow J.B."/>
            <person name="Sun H."/>
            <person name="Kurtzman C.P."/>
            <person name="Blackwell M."/>
            <person name="Grigoriev I.V."/>
            <person name="Jeffries T.W."/>
        </authorList>
    </citation>
    <scope>NUCLEOTIDE SEQUENCE [LARGE SCALE GENOMIC DNA]</scope>
    <source>
        <strain evidence="8">NRRL Y-2460</strain>
    </source>
</reference>
<accession>A0A1E4TTT7</accession>
<evidence type="ECO:0000256" key="5">
    <source>
        <dbReference type="SAM" id="Phobius"/>
    </source>
</evidence>
<dbReference type="GO" id="GO:0016020">
    <property type="term" value="C:membrane"/>
    <property type="evidence" value="ECO:0007669"/>
    <property type="project" value="UniProtKB-SubCell"/>
</dbReference>
<dbReference type="PANTHER" id="PTHR15407">
    <property type="entry name" value="FUKUTIN-RELATED"/>
    <property type="match status" value="1"/>
</dbReference>
<evidence type="ECO:0000259" key="6">
    <source>
        <dbReference type="Pfam" id="PF04991"/>
    </source>
</evidence>
<proteinExistence type="predicted"/>
<evidence type="ECO:0000313" key="8">
    <source>
        <dbReference type="Proteomes" id="UP000094236"/>
    </source>
</evidence>
<feature type="domain" description="LicD/FKTN/FKRP nucleotidyltransferase" evidence="6">
    <location>
        <begin position="475"/>
        <end position="716"/>
    </location>
</feature>
<dbReference type="PANTHER" id="PTHR15407:SF28">
    <property type="entry name" value="RIBITOL-5-PHOSPHATE TRANSFERASE FKTN"/>
    <property type="match status" value="1"/>
</dbReference>
<dbReference type="InterPro" id="IPR009644">
    <property type="entry name" value="FKTN/MNN4/W02B3.4-1"/>
</dbReference>
<evidence type="ECO:0000256" key="3">
    <source>
        <dbReference type="ARBA" id="ARBA00022989"/>
    </source>
</evidence>
<sequence>MIHIKFISPNQKQVFFKTAILTCLLICLVIITSTLISKEEGKAIILKFNQQIQNLSSGNRNGTVSAEDNEISQSKRKQRLRSFLSPPELYNDINDESKKIEIFNTKSFAKFDKRLLPALWLHKINENIAIDYAEKTILPEHFTLPFNWDLLLDNSHKIQENELFEKVIKNKISCEDFKNLAPSNQPDNFDKFFCKNYDYENPNFINEYNLPFAILGKLNAYLSDISWRRLHGMMFTLTSFPIPENVVFLGAIDQDNENRALVIPLEKISNGDNNDLTKQNLDNNFLQSYYMNLSTIFIQDKLKESSTKNLTKDEILINGISVYQELNTLNNKLSNQGIQENKLFDLETSIPIYRPSKPVLAGQTIELKPKDKPVDVDPKIFEWYLPQVLDTLKQEISTATQYDDTQQLSVLEHWAELILDKNAEEPTHYGTPSVKGQSLDHYDWRFFNNYTFKDNNKVVHTAVLHRLARTWFRLCQQFDIPTWLNHGPLIGWYWNGMSLPYDYDLDLQMPIQSLHKVAKFLNNTLIYDFTNEPDYVNDELKIDNKAELGTAAYYIDINPTYFDRNGVRSDKNNIDARLIDTETGLYIDITAIADFLSETQYDISEQKKVIVKGDNKAYRMIIPSHIDQFFDEKGVFERDEPKSDNLRSELFEAIDKFIQTHSTTDSRQSDSPTTKLFQNYAHCKHFHTYNISELSPLIPVYFENTLAYLPSNWYTNILIEYGTSIPVTSKYYAFNKFVDDLKLWVDYVNCPIWDRESSNPKGKMTEHDVAQQCVEENIYIKEDYQRTIDYTTLHAKVRDYLKPKSIGSKGLLEFNYEKDVKPLLNKFSGFTLKPYTWNVENLY</sequence>
<dbReference type="EMBL" id="KV454015">
    <property type="protein sequence ID" value="ODV95098.1"/>
    <property type="molecule type" value="Genomic_DNA"/>
</dbReference>
<dbReference type="InterPro" id="IPR007074">
    <property type="entry name" value="LicD/FKTN/FKRP_NTP_transf"/>
</dbReference>
<keyword evidence="4 5" id="KW-0472">Membrane</keyword>
<name>A0A1E4TTT7_PACTA</name>
<comment type="subcellular location">
    <subcellularLocation>
        <location evidence="1">Membrane</location>
        <topology evidence="1">Single-pass membrane protein</topology>
    </subcellularLocation>
</comment>
<feature type="transmembrane region" description="Helical" evidence="5">
    <location>
        <begin position="14"/>
        <end position="36"/>
    </location>
</feature>
<evidence type="ECO:0000256" key="2">
    <source>
        <dbReference type="ARBA" id="ARBA00022692"/>
    </source>
</evidence>
<evidence type="ECO:0000313" key="7">
    <source>
        <dbReference type="EMBL" id="ODV95098.1"/>
    </source>
</evidence>
<keyword evidence="2 5" id="KW-0812">Transmembrane</keyword>
<dbReference type="AlphaFoldDB" id="A0A1E4TTT7"/>
<evidence type="ECO:0000256" key="4">
    <source>
        <dbReference type="ARBA" id="ARBA00023136"/>
    </source>
</evidence>
<evidence type="ECO:0000256" key="1">
    <source>
        <dbReference type="ARBA" id="ARBA00004167"/>
    </source>
</evidence>
<dbReference type="GO" id="GO:0009100">
    <property type="term" value="P:glycoprotein metabolic process"/>
    <property type="evidence" value="ECO:0007669"/>
    <property type="project" value="UniProtKB-ARBA"/>
</dbReference>
<keyword evidence="3 5" id="KW-1133">Transmembrane helix</keyword>
<dbReference type="OrthoDB" id="444255at2759"/>
<gene>
    <name evidence="7" type="ORF">PACTADRAFT_50920</name>
</gene>
<protein>
    <recommendedName>
        <fullName evidence="6">LicD/FKTN/FKRP nucleotidyltransferase domain-containing protein</fullName>
    </recommendedName>
</protein>
<dbReference type="Proteomes" id="UP000094236">
    <property type="component" value="Unassembled WGS sequence"/>
</dbReference>
<dbReference type="Pfam" id="PF04991">
    <property type="entry name" value="LicD"/>
    <property type="match status" value="1"/>
</dbReference>
<organism evidence="7 8">
    <name type="scientific">Pachysolen tannophilus NRRL Y-2460</name>
    <dbReference type="NCBI Taxonomy" id="669874"/>
    <lineage>
        <taxon>Eukaryota</taxon>
        <taxon>Fungi</taxon>
        <taxon>Dikarya</taxon>
        <taxon>Ascomycota</taxon>
        <taxon>Saccharomycotina</taxon>
        <taxon>Pichiomycetes</taxon>
        <taxon>Pachysolenaceae</taxon>
        <taxon>Pachysolen</taxon>
    </lineage>
</organism>